<dbReference type="OrthoDB" id="9806726at2"/>
<evidence type="ECO:0000313" key="6">
    <source>
        <dbReference type="EMBL" id="TVU69665.1"/>
    </source>
</evidence>
<keyword evidence="7" id="KW-1185">Reference proteome</keyword>
<dbReference type="EMBL" id="VNFH01000007">
    <property type="protein sequence ID" value="TVU69665.1"/>
    <property type="molecule type" value="Genomic_DNA"/>
</dbReference>
<evidence type="ECO:0000256" key="2">
    <source>
        <dbReference type="ARBA" id="ARBA00022448"/>
    </source>
</evidence>
<gene>
    <name evidence="6" type="ORF">FQP86_11190</name>
</gene>
<comment type="similarity">
    <text evidence="1">Belongs to the ABC transporter superfamily.</text>
</comment>
<proteinExistence type="inferred from homology"/>
<evidence type="ECO:0000256" key="4">
    <source>
        <dbReference type="ARBA" id="ARBA00022840"/>
    </source>
</evidence>
<reference evidence="6 7" key="1">
    <citation type="submission" date="2019-07" db="EMBL/GenBank/DDBJ databases">
        <title>Diversity of Bacteria from Kongsfjorden, Arctic.</title>
        <authorList>
            <person name="Yu Y."/>
        </authorList>
    </citation>
    <scope>NUCLEOTIDE SEQUENCE [LARGE SCALE GENOMIC DNA]</scope>
    <source>
        <strain evidence="6 7">SM1923</strain>
    </source>
</reference>
<dbReference type="PANTHER" id="PTHR42734">
    <property type="entry name" value="METAL TRANSPORT SYSTEM ATP-BINDING PROTEIN TM_0124-RELATED"/>
    <property type="match status" value="1"/>
</dbReference>
<dbReference type="STRING" id="553385.GCA_000591415_00037"/>
<dbReference type="SUPFAM" id="SSF52540">
    <property type="entry name" value="P-loop containing nucleoside triphosphate hydrolases"/>
    <property type="match status" value="1"/>
</dbReference>
<dbReference type="PROSITE" id="PS50893">
    <property type="entry name" value="ABC_TRANSPORTER_2"/>
    <property type="match status" value="1"/>
</dbReference>
<accession>A0A558HKK9</accession>
<evidence type="ECO:0000259" key="5">
    <source>
        <dbReference type="PROSITE" id="PS50893"/>
    </source>
</evidence>
<dbReference type="FunFam" id="3.40.50.300:FF:000134">
    <property type="entry name" value="Iron-enterobactin ABC transporter ATP-binding protein"/>
    <property type="match status" value="1"/>
</dbReference>
<dbReference type="InterPro" id="IPR003439">
    <property type="entry name" value="ABC_transporter-like_ATP-bd"/>
</dbReference>
<keyword evidence="4 6" id="KW-0067">ATP-binding</keyword>
<keyword evidence="2" id="KW-0813">Transport</keyword>
<dbReference type="RefSeq" id="WP_088743862.1">
    <property type="nucleotide sequence ID" value="NZ_CAWOWR010000127.1"/>
</dbReference>
<sequence length="276" mass="30404">MAIPSSARVIKADSQSDIPVTGRSVGPVFRPVPPDVPDAIDIRGVTFRYGEQVILDSVDFQVGAREIVGLIGPNGGGKSTLLKLVLGLLKPVSGCVQVLGKSPSAAARHIGYVPQFANFVKRFPIRVEDVVLMGRQGRSRHWGPWPRADREAIEAVLEEVDISHLRRRHIDALSGGQLQRVLIARALAAEPRLLLLDEPTASVDSDGERSLFELFHRLANRMSVVVISHDLGFISDYVDRVACLNRQMVIHDTEALTADSIEKLYGDHVHMIHHHH</sequence>
<dbReference type="InterPro" id="IPR003593">
    <property type="entry name" value="AAA+_ATPase"/>
</dbReference>
<dbReference type="InterPro" id="IPR017871">
    <property type="entry name" value="ABC_transporter-like_CS"/>
</dbReference>
<evidence type="ECO:0000256" key="1">
    <source>
        <dbReference type="ARBA" id="ARBA00005417"/>
    </source>
</evidence>
<dbReference type="GO" id="GO:0005524">
    <property type="term" value="F:ATP binding"/>
    <property type="evidence" value="ECO:0007669"/>
    <property type="project" value="UniProtKB-KW"/>
</dbReference>
<dbReference type="Pfam" id="PF00005">
    <property type="entry name" value="ABC_tran"/>
    <property type="match status" value="1"/>
</dbReference>
<dbReference type="SMART" id="SM00382">
    <property type="entry name" value="AAA"/>
    <property type="match status" value="1"/>
</dbReference>
<feature type="domain" description="ABC transporter" evidence="5">
    <location>
        <begin position="40"/>
        <end position="271"/>
    </location>
</feature>
<dbReference type="GO" id="GO:0016887">
    <property type="term" value="F:ATP hydrolysis activity"/>
    <property type="evidence" value="ECO:0007669"/>
    <property type="project" value="InterPro"/>
</dbReference>
<organism evidence="6 7">
    <name type="scientific">Cobetia crustatorum</name>
    <dbReference type="NCBI Taxonomy" id="553385"/>
    <lineage>
        <taxon>Bacteria</taxon>
        <taxon>Pseudomonadati</taxon>
        <taxon>Pseudomonadota</taxon>
        <taxon>Gammaproteobacteria</taxon>
        <taxon>Oceanospirillales</taxon>
        <taxon>Halomonadaceae</taxon>
        <taxon>Cobetia</taxon>
    </lineage>
</organism>
<dbReference type="CDD" id="cd03235">
    <property type="entry name" value="ABC_Metallic_Cations"/>
    <property type="match status" value="1"/>
</dbReference>
<dbReference type="AlphaFoldDB" id="A0A558HKK9"/>
<protein>
    <submittedName>
        <fullName evidence="6">Metal ABC transporter ATP-binding protein</fullName>
    </submittedName>
</protein>
<dbReference type="Gene3D" id="3.40.50.300">
    <property type="entry name" value="P-loop containing nucleotide triphosphate hydrolases"/>
    <property type="match status" value="1"/>
</dbReference>
<evidence type="ECO:0000313" key="7">
    <source>
        <dbReference type="Proteomes" id="UP000319941"/>
    </source>
</evidence>
<comment type="caution">
    <text evidence="6">The sequence shown here is derived from an EMBL/GenBank/DDBJ whole genome shotgun (WGS) entry which is preliminary data.</text>
</comment>
<dbReference type="InterPro" id="IPR050153">
    <property type="entry name" value="Metal_Ion_Import_ABC"/>
</dbReference>
<evidence type="ECO:0000256" key="3">
    <source>
        <dbReference type="ARBA" id="ARBA00022741"/>
    </source>
</evidence>
<dbReference type="PANTHER" id="PTHR42734:SF17">
    <property type="entry name" value="METAL TRANSPORT SYSTEM ATP-BINDING PROTEIN TM_0124-RELATED"/>
    <property type="match status" value="1"/>
</dbReference>
<name>A0A558HKK9_9GAMM</name>
<dbReference type="PROSITE" id="PS00211">
    <property type="entry name" value="ABC_TRANSPORTER_1"/>
    <property type="match status" value="1"/>
</dbReference>
<keyword evidence="3" id="KW-0547">Nucleotide-binding</keyword>
<dbReference type="Proteomes" id="UP000319941">
    <property type="component" value="Unassembled WGS sequence"/>
</dbReference>
<dbReference type="InterPro" id="IPR027417">
    <property type="entry name" value="P-loop_NTPase"/>
</dbReference>